<dbReference type="InterPro" id="IPR038299">
    <property type="entry name" value="DAO_C_sf"/>
</dbReference>
<proteinExistence type="inferred from homology"/>
<evidence type="ECO:0000256" key="7">
    <source>
        <dbReference type="ARBA" id="ARBA00023002"/>
    </source>
</evidence>
<dbReference type="InterPro" id="IPR006076">
    <property type="entry name" value="FAD-dep_OxRdtase"/>
</dbReference>
<evidence type="ECO:0000313" key="12">
    <source>
        <dbReference type="EMBL" id="NCU18408.1"/>
    </source>
</evidence>
<protein>
    <recommendedName>
        <fullName evidence="9">Glycerol-3-phosphate dehydrogenase</fullName>
        <ecNumber evidence="9">1.1.5.3</ecNumber>
    </recommendedName>
</protein>
<feature type="domain" description="Alpha-glycerophosphate oxidase C-terminal" evidence="11">
    <location>
        <begin position="403"/>
        <end position="530"/>
    </location>
</feature>
<dbReference type="EC" id="1.1.5.3" evidence="9"/>
<organism evidence="12 13">
    <name type="scientific">Pallidibacillus pasinlerensis</name>
    <dbReference type="NCBI Taxonomy" id="2703818"/>
    <lineage>
        <taxon>Bacteria</taxon>
        <taxon>Bacillati</taxon>
        <taxon>Bacillota</taxon>
        <taxon>Bacilli</taxon>
        <taxon>Bacillales</taxon>
        <taxon>Bacillaceae</taxon>
        <taxon>Pallidibacillus</taxon>
    </lineage>
</organism>
<comment type="caution">
    <text evidence="12">The sequence shown here is derived from an EMBL/GenBank/DDBJ whole genome shotgun (WGS) entry which is preliminary data.</text>
</comment>
<evidence type="ECO:0000256" key="6">
    <source>
        <dbReference type="ARBA" id="ARBA00022827"/>
    </source>
</evidence>
<reference evidence="12 13" key="1">
    <citation type="submission" date="2020-01" db="EMBL/GenBank/DDBJ databases">
        <title>A novel Bacillus sp. from Pasinler.</title>
        <authorList>
            <person name="Adiguzel A."/>
            <person name="Ay H."/>
            <person name="Baltaci M.O."/>
        </authorList>
    </citation>
    <scope>NUCLEOTIDE SEQUENCE [LARGE SCALE GENOMIC DNA]</scope>
    <source>
        <strain evidence="12 13">P1</strain>
    </source>
</reference>
<dbReference type="SUPFAM" id="SSF51905">
    <property type="entry name" value="FAD/NAD(P)-binding domain"/>
    <property type="match status" value="1"/>
</dbReference>
<evidence type="ECO:0000256" key="9">
    <source>
        <dbReference type="RuleBase" id="RU361217"/>
    </source>
</evidence>
<dbReference type="PANTHER" id="PTHR11985:SF35">
    <property type="entry name" value="ANAEROBIC GLYCEROL-3-PHOSPHATE DEHYDROGENASE SUBUNIT A"/>
    <property type="match status" value="1"/>
</dbReference>
<evidence type="ECO:0000259" key="11">
    <source>
        <dbReference type="Pfam" id="PF16901"/>
    </source>
</evidence>
<dbReference type="PRINTS" id="PR01001">
    <property type="entry name" value="FADG3PDH"/>
</dbReference>
<gene>
    <name evidence="12" type="ORF">GW534_11850</name>
</gene>
<comment type="catalytic activity">
    <reaction evidence="8 9">
        <text>a quinone + sn-glycerol 3-phosphate = dihydroxyacetone phosphate + a quinol</text>
        <dbReference type="Rhea" id="RHEA:18977"/>
        <dbReference type="ChEBI" id="CHEBI:24646"/>
        <dbReference type="ChEBI" id="CHEBI:57597"/>
        <dbReference type="ChEBI" id="CHEBI:57642"/>
        <dbReference type="ChEBI" id="CHEBI:132124"/>
        <dbReference type="EC" id="1.1.5.3"/>
    </reaction>
</comment>
<evidence type="ECO:0000256" key="8">
    <source>
        <dbReference type="ARBA" id="ARBA00049055"/>
    </source>
</evidence>
<keyword evidence="5" id="KW-0319">Glycerol metabolism</keyword>
<dbReference type="Proteomes" id="UP000743899">
    <property type="component" value="Unassembled WGS sequence"/>
</dbReference>
<keyword evidence="7 9" id="KW-0560">Oxidoreductase</keyword>
<dbReference type="InterPro" id="IPR031656">
    <property type="entry name" value="DAO_C"/>
</dbReference>
<evidence type="ECO:0000256" key="4">
    <source>
        <dbReference type="ARBA" id="ARBA00022630"/>
    </source>
</evidence>
<evidence type="ECO:0000256" key="5">
    <source>
        <dbReference type="ARBA" id="ARBA00022798"/>
    </source>
</evidence>
<evidence type="ECO:0000256" key="3">
    <source>
        <dbReference type="ARBA" id="ARBA00007330"/>
    </source>
</evidence>
<dbReference type="RefSeq" id="WP_161921238.1">
    <property type="nucleotide sequence ID" value="NZ_JAACYS010000059.1"/>
</dbReference>
<dbReference type="Pfam" id="PF01266">
    <property type="entry name" value="DAO"/>
    <property type="match status" value="1"/>
</dbReference>
<dbReference type="Gene3D" id="3.30.9.10">
    <property type="entry name" value="D-Amino Acid Oxidase, subunit A, domain 2"/>
    <property type="match status" value="1"/>
</dbReference>
<dbReference type="PROSITE" id="PS00977">
    <property type="entry name" value="FAD_G3PDH_1"/>
    <property type="match status" value="1"/>
</dbReference>
<keyword evidence="6" id="KW-0274">FAD</keyword>
<dbReference type="Gene3D" id="3.50.50.60">
    <property type="entry name" value="FAD/NAD(P)-binding domain"/>
    <property type="match status" value="1"/>
</dbReference>
<dbReference type="EMBL" id="JAACYS010000059">
    <property type="protein sequence ID" value="NCU18408.1"/>
    <property type="molecule type" value="Genomic_DNA"/>
</dbReference>
<evidence type="ECO:0000256" key="1">
    <source>
        <dbReference type="ARBA" id="ARBA00001974"/>
    </source>
</evidence>
<evidence type="ECO:0000259" key="10">
    <source>
        <dbReference type="Pfam" id="PF01266"/>
    </source>
</evidence>
<dbReference type="Gene3D" id="1.10.8.870">
    <property type="entry name" value="Alpha-glycerophosphate oxidase, cap domain"/>
    <property type="match status" value="1"/>
</dbReference>
<comment type="pathway">
    <text evidence="2">Polyol metabolism; glycerol degradation via glycerol kinase pathway; glycerone phosphate from sn-glycerol 3-phosphate (aerobic route): step 1/1.</text>
</comment>
<name>A0ABX0A4N7_9BACI</name>
<dbReference type="InterPro" id="IPR000447">
    <property type="entry name" value="G3P_DH_FAD-dep"/>
</dbReference>
<dbReference type="SUPFAM" id="SSF54373">
    <property type="entry name" value="FAD-linked reductases, C-terminal domain"/>
    <property type="match status" value="1"/>
</dbReference>
<dbReference type="InterPro" id="IPR036188">
    <property type="entry name" value="FAD/NAD-bd_sf"/>
</dbReference>
<dbReference type="PANTHER" id="PTHR11985">
    <property type="entry name" value="GLYCEROL-3-PHOSPHATE DEHYDROGENASE"/>
    <property type="match status" value="1"/>
</dbReference>
<evidence type="ECO:0000313" key="13">
    <source>
        <dbReference type="Proteomes" id="UP000743899"/>
    </source>
</evidence>
<keyword evidence="13" id="KW-1185">Reference proteome</keyword>
<comment type="cofactor">
    <cofactor evidence="1 9">
        <name>FAD</name>
        <dbReference type="ChEBI" id="CHEBI:57692"/>
    </cofactor>
</comment>
<accession>A0ABX0A4N7</accession>
<feature type="domain" description="FAD dependent oxidoreductase" evidence="10">
    <location>
        <begin position="21"/>
        <end position="345"/>
    </location>
</feature>
<dbReference type="PROSITE" id="PS00978">
    <property type="entry name" value="FAD_G3PDH_2"/>
    <property type="match status" value="1"/>
</dbReference>
<sequence length="552" mass="62226">MQFSNKNRQKIIDTFKNNEFDVVVIGGGITGAGIALDATTRGMKVALVEMQDFAAGTSSRSTKLVHGGLRYLKQFHVKQVAEVGRERAIVYENGPHVTTPEWMLLPFFKDGTFGKFFTSIGLTLYDRLAGVKKSERKKMLTAEQTLQKAPLVKKEGLKGGGIYVEYRTDDARLTIEVMKKAVEKGATVLNYSKVEKLVYSNGKVIGVEVIDQVTGETYKIRAKKVVNATGPWVDTIREKDNSKKGKVLQLTKGVHIVIDQSKFPLKQAVYFDTPDGRMVFAIPREGKAYVGTTDTFYDSDPINPQMTKEDLDYLLKAINFMFPDVKVSEKDVESNWAGVRPLIWEEGKDPSEISRKDEIWESESGLMTIAGGKLTGYRKMAEKIVDLLVDKFEKEYGKQFGPCVTKHTPLSGGDVGGSAKFNEFINEASKIGQSSGLSKEEAESLASKYGSNVYRLFDIVKNNADTAKEFELPITLFAELQYALTYEMVVTPVDFFLRRTGAVLFNIHLVKQYKENVIQYMQSYFNWDPEMTERYQRELEEILKQAQFVSEH</sequence>
<comment type="similarity">
    <text evidence="3 9">Belongs to the FAD-dependent glycerol-3-phosphate dehydrogenase family.</text>
</comment>
<evidence type="ECO:0000256" key="2">
    <source>
        <dbReference type="ARBA" id="ARBA00004977"/>
    </source>
</evidence>
<dbReference type="Pfam" id="PF16901">
    <property type="entry name" value="DAO_C"/>
    <property type="match status" value="1"/>
</dbReference>
<keyword evidence="4 9" id="KW-0285">Flavoprotein</keyword>